<proteinExistence type="inferred from homology"/>
<protein>
    <recommendedName>
        <fullName evidence="3">Putative Fis-like DNA-binding protein</fullName>
    </recommendedName>
</protein>
<dbReference type="EMBL" id="UOFT01000074">
    <property type="protein sequence ID" value="VAW98875.1"/>
    <property type="molecule type" value="Genomic_DNA"/>
</dbReference>
<dbReference type="PRINTS" id="PR01590">
    <property type="entry name" value="HTHFIS"/>
</dbReference>
<dbReference type="AlphaFoldDB" id="A0A3B0ZZ56"/>
<gene>
    <name evidence="5" type="ORF">MNBD_GAMMA23-2136</name>
</gene>
<reference evidence="5" key="1">
    <citation type="submission" date="2018-06" db="EMBL/GenBank/DDBJ databases">
        <authorList>
            <person name="Zhirakovskaya E."/>
        </authorList>
    </citation>
    <scope>NUCLEOTIDE SEQUENCE</scope>
</reference>
<evidence type="ECO:0000256" key="1">
    <source>
        <dbReference type="ARBA" id="ARBA00008559"/>
    </source>
</evidence>
<evidence type="ECO:0000256" key="3">
    <source>
        <dbReference type="ARBA" id="ARBA00029540"/>
    </source>
</evidence>
<dbReference type="PANTHER" id="PTHR47918:SF1">
    <property type="entry name" value="DNA-BINDING PROTEIN FIS"/>
    <property type="match status" value="1"/>
</dbReference>
<dbReference type="InterPro" id="IPR050207">
    <property type="entry name" value="Trans_regulatory_Fis"/>
</dbReference>
<dbReference type="Pfam" id="PF02954">
    <property type="entry name" value="HTH_8"/>
    <property type="match status" value="1"/>
</dbReference>
<dbReference type="GO" id="GO:0006355">
    <property type="term" value="P:regulation of DNA-templated transcription"/>
    <property type="evidence" value="ECO:0007669"/>
    <property type="project" value="InterPro"/>
</dbReference>
<evidence type="ECO:0000313" key="5">
    <source>
        <dbReference type="EMBL" id="VAW98875.1"/>
    </source>
</evidence>
<dbReference type="NCBIfam" id="NF001659">
    <property type="entry name" value="PRK00430.1"/>
    <property type="match status" value="1"/>
</dbReference>
<feature type="domain" description="DNA binding HTH" evidence="4">
    <location>
        <begin position="51"/>
        <end position="91"/>
    </location>
</feature>
<evidence type="ECO:0000259" key="4">
    <source>
        <dbReference type="Pfam" id="PF02954"/>
    </source>
</evidence>
<comment type="similarity">
    <text evidence="1">Belongs to the transcriptional regulatory Fis family.</text>
</comment>
<dbReference type="Gene3D" id="1.10.10.60">
    <property type="entry name" value="Homeodomain-like"/>
    <property type="match status" value="1"/>
</dbReference>
<dbReference type="GO" id="GO:0043565">
    <property type="term" value="F:sequence-specific DNA binding"/>
    <property type="evidence" value="ECO:0007669"/>
    <property type="project" value="InterPro"/>
</dbReference>
<dbReference type="PRINTS" id="PR01591">
    <property type="entry name" value="DNABINDNGFIS"/>
</dbReference>
<dbReference type="PIRSF" id="PIRSF002097">
    <property type="entry name" value="DNA-binding_Fis"/>
    <property type="match status" value="1"/>
</dbReference>
<evidence type="ECO:0000256" key="2">
    <source>
        <dbReference type="ARBA" id="ARBA00023125"/>
    </source>
</evidence>
<name>A0A3B0ZZ56_9ZZZZ</name>
<sequence>MNDTASVADIAATTHNPTFDKPLRDCVADSISTYFGALNGHPAGNLYNMVLAEVEEPLLHAVLQHTNGNQSKASEVLGINRGTLRKKLKTYGMHG</sequence>
<dbReference type="SUPFAM" id="SSF46689">
    <property type="entry name" value="Homeodomain-like"/>
    <property type="match status" value="1"/>
</dbReference>
<organism evidence="5">
    <name type="scientific">hydrothermal vent metagenome</name>
    <dbReference type="NCBI Taxonomy" id="652676"/>
    <lineage>
        <taxon>unclassified sequences</taxon>
        <taxon>metagenomes</taxon>
        <taxon>ecological metagenomes</taxon>
    </lineage>
</organism>
<dbReference type="PANTHER" id="PTHR47918">
    <property type="entry name" value="DNA-BINDING PROTEIN FIS"/>
    <property type="match status" value="1"/>
</dbReference>
<dbReference type="InterPro" id="IPR005412">
    <property type="entry name" value="Fis_DNA-bd"/>
</dbReference>
<keyword evidence="2 5" id="KW-0238">DNA-binding</keyword>
<dbReference type="InterPro" id="IPR009057">
    <property type="entry name" value="Homeodomain-like_sf"/>
</dbReference>
<dbReference type="InterPro" id="IPR002197">
    <property type="entry name" value="HTH_Fis"/>
</dbReference>
<accession>A0A3B0ZZ56</accession>